<feature type="signal peptide" evidence="1">
    <location>
        <begin position="1"/>
        <end position="20"/>
    </location>
</feature>
<protein>
    <recommendedName>
        <fullName evidence="3">TonB-dependent receptor</fullName>
    </recommendedName>
</protein>
<accession>A0A6J4II57</accession>
<dbReference type="InterPro" id="IPR008969">
    <property type="entry name" value="CarboxyPept-like_regulatory"/>
</dbReference>
<evidence type="ECO:0008006" key="3">
    <source>
        <dbReference type="Google" id="ProtNLM"/>
    </source>
</evidence>
<gene>
    <name evidence="2" type="ORF">AVDCRST_MAG56-1947</name>
</gene>
<dbReference type="Gene3D" id="2.60.40.1120">
    <property type="entry name" value="Carboxypeptidase-like, regulatory domain"/>
    <property type="match status" value="1"/>
</dbReference>
<sequence length="825" mass="93633">MTLLRVLCLLVCLLPVSGLAQSLRLSGKITDAGGEPLPFATVYAEGTSRGTTANSEGAYFLNLPAGTYKITFRYVGYGSRTETVNLVNQAVVVNVQLAQESLRLNEVTVRPDGRYEDPAYAIIRNAIAKRKFYLAQTGNFACDAYVKGLSRMLKAPRKIMGRDISIPGVDSSGKGILYLSESVSKLYVQGPKVKEVMVSSKVSGRDNGFSFNTAAGIHEWNFYENLIKTDFNERGFVSPIAQGALLMYEYKLIGTSTENGLQVHKIAVTPKRRTDPAFGGFIYIQEESWRIHATDLVLTRSAGLEVLDSLSIHHVYIPVKPDTWLPGTVEFTFGFDVFGFKANGYFIGSLSGYQTNVPFEKGFFTREVLRVEPQSNKKDSAYWQQVRPVPLTMEESTDYVRKDSLQKVWESKPYLDSLDRRNNRFKPLNVITGYAYRNSYRGWSLDFGSLLNNVQFNTVEGLVLETDVGYSRRDKENRKSFSFSNSLRYGFSGRQFYVRSGVRYQFSPVKVAAVSLFGGRYISQFNAQEPISYLVNTAYTLLDRRNYLKLYEKRYVDFTWRQEVTNGVLANAGLEFARRVPLQNTTDYSLRRIADRPFTPNLPLPVRPDSLGMAVHNATTLRLGVRLRFRQAYMSRPDFKVNLRSPYPTLSFQYRRGIPEVLGGATDYDFLRIGLDQVIRLGLAGESRYDVSFGSFLSRNRVQLPDYRHFAGNQTILAVDRLDGFYLLPYYDYSTTGDHWEGHYEHHFNGFILNKIPLLRRLGWQEVVGAHFLRTPQLGNYLELTAGIDQLLKIGKVLRVGRLDFAAAFNEGRRVRTGLLFRVAF</sequence>
<feature type="chain" id="PRO_5026912378" description="TonB-dependent receptor" evidence="1">
    <location>
        <begin position="21"/>
        <end position="825"/>
    </location>
</feature>
<dbReference type="Pfam" id="PF13715">
    <property type="entry name" value="CarbopepD_reg_2"/>
    <property type="match status" value="1"/>
</dbReference>
<dbReference type="AlphaFoldDB" id="A0A6J4II57"/>
<dbReference type="InterPro" id="IPR043741">
    <property type="entry name" value="DUF5686"/>
</dbReference>
<dbReference type="Pfam" id="PF18939">
    <property type="entry name" value="DUF5686"/>
    <property type="match status" value="1"/>
</dbReference>
<dbReference type="SUPFAM" id="SSF49464">
    <property type="entry name" value="Carboxypeptidase regulatory domain-like"/>
    <property type="match status" value="1"/>
</dbReference>
<organism evidence="2">
    <name type="scientific">uncultured Cytophagales bacterium</name>
    <dbReference type="NCBI Taxonomy" id="158755"/>
    <lineage>
        <taxon>Bacteria</taxon>
        <taxon>Pseudomonadati</taxon>
        <taxon>Bacteroidota</taxon>
        <taxon>Sphingobacteriia</taxon>
        <taxon>Sphingobacteriales</taxon>
        <taxon>environmental samples</taxon>
    </lineage>
</organism>
<evidence type="ECO:0000313" key="2">
    <source>
        <dbReference type="EMBL" id="CAA9251139.1"/>
    </source>
</evidence>
<evidence type="ECO:0000256" key="1">
    <source>
        <dbReference type="SAM" id="SignalP"/>
    </source>
</evidence>
<proteinExistence type="predicted"/>
<dbReference type="EMBL" id="CADCTQ010000177">
    <property type="protein sequence ID" value="CAA9251139.1"/>
    <property type="molecule type" value="Genomic_DNA"/>
</dbReference>
<keyword evidence="1" id="KW-0732">Signal</keyword>
<reference evidence="2" key="1">
    <citation type="submission" date="2020-02" db="EMBL/GenBank/DDBJ databases">
        <authorList>
            <person name="Meier V. D."/>
        </authorList>
    </citation>
    <scope>NUCLEOTIDE SEQUENCE</scope>
    <source>
        <strain evidence="2">AVDCRST_MAG56</strain>
    </source>
</reference>
<name>A0A6J4II57_9SPHI</name>